<dbReference type="InterPro" id="IPR011711">
    <property type="entry name" value="GntR_C"/>
</dbReference>
<dbReference type="PROSITE" id="PS50949">
    <property type="entry name" value="HTH_GNTR"/>
    <property type="match status" value="1"/>
</dbReference>
<dbReference type="EMBL" id="MKIM01000017">
    <property type="protein sequence ID" value="OLP46924.1"/>
    <property type="molecule type" value="Genomic_DNA"/>
</dbReference>
<dbReference type="CDD" id="cd07377">
    <property type="entry name" value="WHTH_GntR"/>
    <property type="match status" value="1"/>
</dbReference>
<evidence type="ECO:0000256" key="1">
    <source>
        <dbReference type="ARBA" id="ARBA00023015"/>
    </source>
</evidence>
<feature type="domain" description="HTH gntR-type" evidence="4">
    <location>
        <begin position="18"/>
        <end position="86"/>
    </location>
</feature>
<dbReference type="SMART" id="SM00895">
    <property type="entry name" value="FCD"/>
    <property type="match status" value="1"/>
</dbReference>
<dbReference type="InterPro" id="IPR000524">
    <property type="entry name" value="Tscrpt_reg_HTH_GntR"/>
</dbReference>
<dbReference type="InterPro" id="IPR008920">
    <property type="entry name" value="TF_FadR/GntR_C"/>
</dbReference>
<dbReference type="Pfam" id="PF00392">
    <property type="entry name" value="GntR"/>
    <property type="match status" value="1"/>
</dbReference>
<dbReference type="Gene3D" id="1.10.10.10">
    <property type="entry name" value="Winged helix-like DNA-binding domain superfamily/Winged helix DNA-binding domain"/>
    <property type="match status" value="1"/>
</dbReference>
<dbReference type="GO" id="GO:0003700">
    <property type="term" value="F:DNA-binding transcription factor activity"/>
    <property type="evidence" value="ECO:0007669"/>
    <property type="project" value="InterPro"/>
</dbReference>
<comment type="caution">
    <text evidence="5">The sequence shown here is derived from an EMBL/GenBank/DDBJ whole genome shotgun (WGS) entry which is preliminary data.</text>
</comment>
<dbReference type="RefSeq" id="WP_075637513.1">
    <property type="nucleotide sequence ID" value="NZ_MKIM01000017.1"/>
</dbReference>
<keyword evidence="6" id="KW-1185">Reference proteome</keyword>
<keyword evidence="1" id="KW-0805">Transcription regulation</keyword>
<gene>
    <name evidence="5" type="ORF">BJF95_02175</name>
</gene>
<dbReference type="PANTHER" id="PTHR43537:SF44">
    <property type="entry name" value="GNTR FAMILY REGULATORY PROTEIN"/>
    <property type="match status" value="1"/>
</dbReference>
<evidence type="ECO:0000313" key="6">
    <source>
        <dbReference type="Proteomes" id="UP000186894"/>
    </source>
</evidence>
<dbReference type="SUPFAM" id="SSF48008">
    <property type="entry name" value="GntR ligand-binding domain-like"/>
    <property type="match status" value="1"/>
</dbReference>
<dbReference type="OrthoDB" id="9028214at2"/>
<proteinExistence type="predicted"/>
<dbReference type="Proteomes" id="UP000186894">
    <property type="component" value="Unassembled WGS sequence"/>
</dbReference>
<accession>A0A1Q8ZY67</accession>
<dbReference type="PANTHER" id="PTHR43537">
    <property type="entry name" value="TRANSCRIPTIONAL REGULATOR, GNTR FAMILY"/>
    <property type="match status" value="1"/>
</dbReference>
<protein>
    <submittedName>
        <fullName evidence="5">Transcriptional regulator</fullName>
    </submittedName>
</protein>
<dbReference type="InterPro" id="IPR036388">
    <property type="entry name" value="WH-like_DNA-bd_sf"/>
</dbReference>
<evidence type="ECO:0000313" key="5">
    <source>
        <dbReference type="EMBL" id="OLP46924.1"/>
    </source>
</evidence>
<evidence type="ECO:0000256" key="3">
    <source>
        <dbReference type="ARBA" id="ARBA00023163"/>
    </source>
</evidence>
<dbReference type="AlphaFoldDB" id="A0A1Q8ZY67"/>
<sequence length="248" mass="27494">MIEPGSLLRSLSGRVTARNFHSHVINELGAGVISGRFPVGSILPNDAALMDEFAVSRTVLREALKTLEAKGLVEARPKVGTKVVKQSRWSLYDAQVLAWCLEAGPDEEFLRGLHNVRHALEPQAASDAASHHSGDQIRLMHYWLRQMELALNEPQSFCLADFELHRIIAEAARNPFIRALQGVIELSHALAYRTIVHEQHVVDLTPVFQKHYQLVGAIERGLASEAGLAMTATIEQDVQMAIDFPPSR</sequence>
<evidence type="ECO:0000259" key="4">
    <source>
        <dbReference type="PROSITE" id="PS50949"/>
    </source>
</evidence>
<dbReference type="GO" id="GO:0003677">
    <property type="term" value="F:DNA binding"/>
    <property type="evidence" value="ECO:0007669"/>
    <property type="project" value="UniProtKB-KW"/>
</dbReference>
<dbReference type="Gene3D" id="1.20.120.530">
    <property type="entry name" value="GntR ligand-binding domain-like"/>
    <property type="match status" value="1"/>
</dbReference>
<dbReference type="SUPFAM" id="SSF46785">
    <property type="entry name" value="Winged helix' DNA-binding domain"/>
    <property type="match status" value="1"/>
</dbReference>
<dbReference type="Pfam" id="PF07729">
    <property type="entry name" value="FCD"/>
    <property type="match status" value="1"/>
</dbReference>
<keyword evidence="3" id="KW-0804">Transcription</keyword>
<organism evidence="5 6">
    <name type="scientific">Rhizobium oryziradicis</name>
    <dbReference type="NCBI Taxonomy" id="1867956"/>
    <lineage>
        <taxon>Bacteria</taxon>
        <taxon>Pseudomonadati</taxon>
        <taxon>Pseudomonadota</taxon>
        <taxon>Alphaproteobacteria</taxon>
        <taxon>Hyphomicrobiales</taxon>
        <taxon>Rhizobiaceae</taxon>
        <taxon>Rhizobium/Agrobacterium group</taxon>
        <taxon>Rhizobium</taxon>
    </lineage>
</organism>
<name>A0A1Q8ZY67_9HYPH</name>
<evidence type="ECO:0000256" key="2">
    <source>
        <dbReference type="ARBA" id="ARBA00023125"/>
    </source>
</evidence>
<dbReference type="InterPro" id="IPR036390">
    <property type="entry name" value="WH_DNA-bd_sf"/>
</dbReference>
<dbReference type="STRING" id="1867956.BJF95_02175"/>
<dbReference type="PRINTS" id="PR00035">
    <property type="entry name" value="HTHGNTR"/>
</dbReference>
<reference evidence="5 6" key="1">
    <citation type="submission" date="2016-09" db="EMBL/GenBank/DDBJ databases">
        <title>Rhizobium oryziradicis sp. nov., isolated from the root of rice.</title>
        <authorList>
            <person name="Zhao J."/>
            <person name="Zhang X."/>
        </authorList>
    </citation>
    <scope>NUCLEOTIDE SEQUENCE [LARGE SCALE GENOMIC DNA]</scope>
    <source>
        <strain evidence="5 6">N19</strain>
    </source>
</reference>
<dbReference type="SMART" id="SM00345">
    <property type="entry name" value="HTH_GNTR"/>
    <property type="match status" value="1"/>
</dbReference>
<keyword evidence="2" id="KW-0238">DNA-binding</keyword>